<name>A0ABY8J0B9_9BACI</name>
<evidence type="ECO:0000313" key="2">
    <source>
        <dbReference type="Proteomes" id="UP001221597"/>
    </source>
</evidence>
<protein>
    <submittedName>
        <fullName evidence="1">Uncharacterized protein</fullName>
    </submittedName>
</protein>
<dbReference type="Proteomes" id="UP001221597">
    <property type="component" value="Chromosome"/>
</dbReference>
<sequence>MNKSIYSDKRGVIEKLQSDNKYEIIAEVYKEGRLIAGLFSWKESGASE</sequence>
<keyword evidence="2" id="KW-1185">Reference proteome</keyword>
<evidence type="ECO:0000313" key="1">
    <source>
        <dbReference type="EMBL" id="WFT74889.1"/>
    </source>
</evidence>
<gene>
    <name evidence="1" type="ORF">P9989_00165</name>
</gene>
<dbReference type="EMBL" id="CP121671">
    <property type="protein sequence ID" value="WFT74889.1"/>
    <property type="molecule type" value="Genomic_DNA"/>
</dbReference>
<dbReference type="RefSeq" id="WP_283076882.1">
    <property type="nucleotide sequence ID" value="NZ_CP121671.1"/>
</dbReference>
<reference evidence="1 2" key="1">
    <citation type="submission" date="2023-04" db="EMBL/GenBank/DDBJ databases">
        <title>Genome sequence of Halobacillus naozhouensis KACC 21980.</title>
        <authorList>
            <person name="Kim S."/>
            <person name="Heo J."/>
            <person name="Kwon S.-W."/>
        </authorList>
    </citation>
    <scope>NUCLEOTIDE SEQUENCE [LARGE SCALE GENOMIC DNA]</scope>
    <source>
        <strain evidence="1 2">KCTC 13234</strain>
    </source>
</reference>
<proteinExistence type="predicted"/>
<organism evidence="1 2">
    <name type="scientific">Halobacillus naozhouensis</name>
    <dbReference type="NCBI Taxonomy" id="554880"/>
    <lineage>
        <taxon>Bacteria</taxon>
        <taxon>Bacillati</taxon>
        <taxon>Bacillota</taxon>
        <taxon>Bacilli</taxon>
        <taxon>Bacillales</taxon>
        <taxon>Bacillaceae</taxon>
        <taxon>Halobacillus</taxon>
    </lineage>
</organism>
<accession>A0ABY8J0B9</accession>